<evidence type="ECO:0008006" key="3">
    <source>
        <dbReference type="Google" id="ProtNLM"/>
    </source>
</evidence>
<proteinExistence type="predicted"/>
<gene>
    <name evidence="1" type="ORF">J421_0443</name>
</gene>
<dbReference type="Proteomes" id="UP000019151">
    <property type="component" value="Chromosome"/>
</dbReference>
<dbReference type="HOGENOM" id="CLU_844011_0_0_0"/>
<reference evidence="1 2" key="1">
    <citation type="journal article" date="2014" name="Genome Announc.">
        <title>Genome Sequence and Methylome of Soil Bacterium Gemmatirosa kalamazoonensis KBS708T, a Member of the Rarely Cultivated Gemmatimonadetes Phylum.</title>
        <authorList>
            <person name="Debruyn J.M."/>
            <person name="Radosevich M."/>
            <person name="Wommack K.E."/>
            <person name="Polson S.W."/>
            <person name="Hauser L.J."/>
            <person name="Fawaz M.N."/>
            <person name="Korlach J."/>
            <person name="Tsai Y.C."/>
        </authorList>
    </citation>
    <scope>NUCLEOTIDE SEQUENCE [LARGE SCALE GENOMIC DNA]</scope>
    <source>
        <strain evidence="1 2">KBS708</strain>
    </source>
</reference>
<protein>
    <recommendedName>
        <fullName evidence="3">Lipoprotein</fullName>
    </recommendedName>
</protein>
<keyword evidence="2" id="KW-1185">Reference proteome</keyword>
<dbReference type="PROSITE" id="PS51257">
    <property type="entry name" value="PROKAR_LIPOPROTEIN"/>
    <property type="match status" value="1"/>
</dbReference>
<evidence type="ECO:0000313" key="2">
    <source>
        <dbReference type="Proteomes" id="UP000019151"/>
    </source>
</evidence>
<dbReference type="EMBL" id="CP007128">
    <property type="protein sequence ID" value="AHG87980.1"/>
    <property type="molecule type" value="Genomic_DNA"/>
</dbReference>
<dbReference type="AlphaFoldDB" id="W0RCC8"/>
<dbReference type="STRING" id="861299.J421_0443"/>
<dbReference type="RefSeq" id="WP_025409530.1">
    <property type="nucleotide sequence ID" value="NZ_CP007128.1"/>
</dbReference>
<accession>W0RCC8</accession>
<sequence>MGRAIRSISAVACAALLGACAGRSLHMPRLPRIGESFLPPVVPYASLSDTTTMSGRLWYRARGTAYDLYVQSPAVIPEVDERLQETTRQFARHFGGAPRVAVLVFETPADPTREFDFTPFRATHTQVLAFVRGRKGARGGTVGIDDGLMRARFAELFLAAYADSVLAARTGRWDATSGGHAVDRLPHWFAEAVISRVAGPETVEPGVRFLRANRPHLVPLQRLFAASRLAAPAWCEMADRKLPSLSFGAPRAGGAAGADPPALLAAESTVFGEFLVDRYGPTFLQAVADALLEGLPTERVFAALPGVPEDRTALERSWSEWLAAAAVDR</sequence>
<name>W0RCC8_9BACT</name>
<dbReference type="KEGG" id="gba:J421_0443"/>
<dbReference type="InParanoid" id="W0RCC8"/>
<organism evidence="1 2">
    <name type="scientific">Gemmatirosa kalamazoonensis</name>
    <dbReference type="NCBI Taxonomy" id="861299"/>
    <lineage>
        <taxon>Bacteria</taxon>
        <taxon>Pseudomonadati</taxon>
        <taxon>Gemmatimonadota</taxon>
        <taxon>Gemmatimonadia</taxon>
        <taxon>Gemmatimonadales</taxon>
        <taxon>Gemmatimonadaceae</taxon>
        <taxon>Gemmatirosa</taxon>
    </lineage>
</organism>
<evidence type="ECO:0000313" key="1">
    <source>
        <dbReference type="EMBL" id="AHG87980.1"/>
    </source>
</evidence>